<dbReference type="GO" id="GO:0004590">
    <property type="term" value="F:orotidine-5'-phosphate decarboxylase activity"/>
    <property type="evidence" value="ECO:0007669"/>
    <property type="project" value="UniProtKB-EC"/>
</dbReference>
<evidence type="ECO:0000313" key="5">
    <source>
        <dbReference type="Proteomes" id="UP001529235"/>
    </source>
</evidence>
<name>A0ABD4Z6Z9_9CREN</name>
<protein>
    <submittedName>
        <fullName evidence="4">Orotidine 5'-phosphate decarboxylase</fullName>
        <ecNumber evidence="4">4.1.1.23</ecNumber>
    </submittedName>
</protein>
<accession>A0ABD4Z6Z9</accession>
<dbReference type="RefSeq" id="WP_285274078.1">
    <property type="nucleotide sequence ID" value="NZ_JASNVW010000004.1"/>
</dbReference>
<dbReference type="InterPro" id="IPR013785">
    <property type="entry name" value="Aldolase_TIM"/>
</dbReference>
<keyword evidence="1 4" id="KW-0456">Lyase</keyword>
<evidence type="ECO:0000256" key="2">
    <source>
        <dbReference type="ARBA" id="ARBA00023277"/>
    </source>
</evidence>
<evidence type="ECO:0000259" key="3">
    <source>
        <dbReference type="SMART" id="SM00934"/>
    </source>
</evidence>
<dbReference type="AlphaFoldDB" id="A0ABD4Z6Z9"/>
<dbReference type="Proteomes" id="UP001529235">
    <property type="component" value="Unassembled WGS sequence"/>
</dbReference>
<sequence length="227" mass="24688">MGLLLQQAMKRPLLQVALDFTDINMAVNIASKVFNADVDVIEIGTPLIKSFGLHALREIKKIVKEKIVLADLKTADAIALEFNPYASEGAHAVTILGIVDDDVIKDAVEMCRNLGIDLVVDLIYVQNPVDRALRLASCGVNIVNLHIGVDVQRKRGVSAKQLLREVEEISQSDVIVSVAGGIKHSDIELFLQSGAKIIVMGSAITRSSDPYEAAKKAVEIIKRKQLV</sequence>
<evidence type="ECO:0000313" key="4">
    <source>
        <dbReference type="EMBL" id="MDK6029091.1"/>
    </source>
</evidence>
<comment type="caution">
    <text evidence="4">The sequence shown here is derived from an EMBL/GenBank/DDBJ whole genome shotgun (WGS) entry which is preliminary data.</text>
</comment>
<dbReference type="GO" id="GO:0005975">
    <property type="term" value="P:carbohydrate metabolic process"/>
    <property type="evidence" value="ECO:0007669"/>
    <property type="project" value="UniProtKB-ARBA"/>
</dbReference>
<dbReference type="EMBL" id="JASNVW010000004">
    <property type="protein sequence ID" value="MDK6029091.1"/>
    <property type="molecule type" value="Genomic_DNA"/>
</dbReference>
<dbReference type="FunFam" id="3.20.20.70:FF:000022">
    <property type="entry name" value="3-keto-L-gulonate-6-phosphate decarboxylase UlaD"/>
    <property type="match status" value="1"/>
</dbReference>
<proteinExistence type="predicted"/>
<dbReference type="PANTHER" id="PTHR35039">
    <property type="entry name" value="3-KETO-L-GULONATE-6-PHOSPHATE DECARBOXYLASE SGBH-RELATED"/>
    <property type="match status" value="1"/>
</dbReference>
<dbReference type="InterPro" id="IPR011060">
    <property type="entry name" value="RibuloseP-bd_barrel"/>
</dbReference>
<evidence type="ECO:0000256" key="1">
    <source>
        <dbReference type="ARBA" id="ARBA00023239"/>
    </source>
</evidence>
<keyword evidence="2" id="KW-0119">Carbohydrate metabolism</keyword>
<dbReference type="SUPFAM" id="SSF51366">
    <property type="entry name" value="Ribulose-phoshate binding barrel"/>
    <property type="match status" value="1"/>
</dbReference>
<dbReference type="InterPro" id="IPR001754">
    <property type="entry name" value="OMPdeCOase_dom"/>
</dbReference>
<gene>
    <name evidence="4" type="ORF">QPL79_06915</name>
</gene>
<dbReference type="Pfam" id="PF00215">
    <property type="entry name" value="OMPdecase"/>
    <property type="match status" value="1"/>
</dbReference>
<dbReference type="Gene3D" id="3.20.20.70">
    <property type="entry name" value="Aldolase class I"/>
    <property type="match status" value="1"/>
</dbReference>
<keyword evidence="5" id="KW-1185">Reference proteome</keyword>
<dbReference type="InterPro" id="IPR041710">
    <property type="entry name" value="HPS/KGPDC"/>
</dbReference>
<dbReference type="PANTHER" id="PTHR35039:SF3">
    <property type="entry name" value="3-KETO-L-GULONATE-6-PHOSPHATE DECARBOXYLASE SGBH-RELATED"/>
    <property type="match status" value="1"/>
</dbReference>
<organism evidence="4 5">
    <name type="scientific">Ignisphaera cupida</name>
    <dbReference type="NCBI Taxonomy" id="3050454"/>
    <lineage>
        <taxon>Archaea</taxon>
        <taxon>Thermoproteota</taxon>
        <taxon>Thermoprotei</taxon>
        <taxon>Desulfurococcales</taxon>
        <taxon>Desulfurococcaceae</taxon>
        <taxon>Ignisphaera</taxon>
    </lineage>
</organism>
<reference evidence="4 5" key="1">
    <citation type="submission" date="2023-05" db="EMBL/GenBank/DDBJ databases">
        <title>A new hyperthermophilic archaea 'Ignisphaera cupida' sp. nov. and description of the family 'Ignisphaeraceae' fam. nov.</title>
        <authorList>
            <person name="Podosokorskaya O.A."/>
            <person name="Elcheninov A.G."/>
            <person name="Klukina A."/>
            <person name="Merkel A.Y."/>
        </authorList>
    </citation>
    <scope>NUCLEOTIDE SEQUENCE [LARGE SCALE GENOMIC DNA]</scope>
    <source>
        <strain evidence="4 5">4213-co</strain>
    </source>
</reference>
<dbReference type="SMART" id="SM00934">
    <property type="entry name" value="OMPdecase"/>
    <property type="match status" value="1"/>
</dbReference>
<dbReference type="EC" id="4.1.1.23" evidence="4"/>
<dbReference type="CDD" id="cd04726">
    <property type="entry name" value="KGPDC_HPS"/>
    <property type="match status" value="1"/>
</dbReference>
<feature type="domain" description="Orotidine 5'-phosphate decarboxylase" evidence="3">
    <location>
        <begin position="13"/>
        <end position="217"/>
    </location>
</feature>